<evidence type="ECO:0000256" key="1">
    <source>
        <dbReference type="SAM" id="MobiDB-lite"/>
    </source>
</evidence>
<feature type="compositionally biased region" description="Polar residues" evidence="1">
    <location>
        <begin position="153"/>
        <end position="180"/>
    </location>
</feature>
<evidence type="ECO:0000313" key="3">
    <source>
        <dbReference type="Proteomes" id="UP001295444"/>
    </source>
</evidence>
<protein>
    <submittedName>
        <fullName evidence="2">Uncharacterized protein</fullName>
    </submittedName>
</protein>
<gene>
    <name evidence="2" type="ORF">PECUL_23A004945</name>
</gene>
<feature type="region of interest" description="Disordered" evidence="1">
    <location>
        <begin position="152"/>
        <end position="187"/>
    </location>
</feature>
<keyword evidence="3" id="KW-1185">Reference proteome</keyword>
<feature type="region of interest" description="Disordered" evidence="1">
    <location>
        <begin position="100"/>
        <end position="131"/>
    </location>
</feature>
<reference evidence="2" key="1">
    <citation type="submission" date="2022-03" db="EMBL/GenBank/DDBJ databases">
        <authorList>
            <person name="Alioto T."/>
            <person name="Alioto T."/>
            <person name="Gomez Garrido J."/>
        </authorList>
    </citation>
    <scope>NUCLEOTIDE SEQUENCE</scope>
</reference>
<evidence type="ECO:0000313" key="2">
    <source>
        <dbReference type="EMBL" id="CAH2277722.1"/>
    </source>
</evidence>
<accession>A0AAD1VY09</accession>
<sequence length="238" mass="26243">MQPAFHSSVGAPLPGFVISGHVRIRRGWNAPYATEFFAQLGGGTAVSGYPISQSAEAEDRPTKRKEVTERTGKVKQRLKAYRSPTISRLEYFLDGVYSRGEPEPTSAPLTTHNTTPTNMGRRTQKTQSGHPVEQADIGALLQRQARSKMAAEAQQTPTTSRTVSHTPVQTKADSEYTLTPPQAPPDNTLATKQDLHNWVQDIKTLTHLTSQLRATGVPYRWGAPRSLLITHKGTTYRV</sequence>
<name>A0AAD1VY09_PELCU</name>
<feature type="region of interest" description="Disordered" evidence="1">
    <location>
        <begin position="52"/>
        <end position="71"/>
    </location>
</feature>
<feature type="compositionally biased region" description="Basic and acidic residues" evidence="1">
    <location>
        <begin position="57"/>
        <end position="71"/>
    </location>
</feature>
<dbReference type="Proteomes" id="UP001295444">
    <property type="component" value="Chromosome 03"/>
</dbReference>
<feature type="compositionally biased region" description="Polar residues" evidence="1">
    <location>
        <begin position="107"/>
        <end position="129"/>
    </location>
</feature>
<dbReference type="EMBL" id="OW240914">
    <property type="protein sequence ID" value="CAH2277722.1"/>
    <property type="molecule type" value="Genomic_DNA"/>
</dbReference>
<proteinExistence type="predicted"/>
<organism evidence="2 3">
    <name type="scientific">Pelobates cultripes</name>
    <name type="common">Western spadefoot toad</name>
    <dbReference type="NCBI Taxonomy" id="61616"/>
    <lineage>
        <taxon>Eukaryota</taxon>
        <taxon>Metazoa</taxon>
        <taxon>Chordata</taxon>
        <taxon>Craniata</taxon>
        <taxon>Vertebrata</taxon>
        <taxon>Euteleostomi</taxon>
        <taxon>Amphibia</taxon>
        <taxon>Batrachia</taxon>
        <taxon>Anura</taxon>
        <taxon>Pelobatoidea</taxon>
        <taxon>Pelobatidae</taxon>
        <taxon>Pelobates</taxon>
    </lineage>
</organism>
<dbReference type="AlphaFoldDB" id="A0AAD1VY09"/>